<dbReference type="KEGG" id="copr:Cop2CBH44_08860"/>
<proteinExistence type="predicted"/>
<evidence type="ECO:0000259" key="1">
    <source>
        <dbReference type="Pfam" id="PF20200"/>
    </source>
</evidence>
<gene>
    <name evidence="2" type="ORF">Cop2CBH44_08860</name>
</gene>
<feature type="domain" description="DUF6562" evidence="1">
    <location>
        <begin position="63"/>
        <end position="359"/>
    </location>
</feature>
<sequence>MNIRGLVIIVSLVLVMLVGACDATIHEYPMPERSLVIVRPHVDRQPPLYYKEVVYDEKWNCTVRDLEETAAQLYVPEEDYELRIILDIYRGKPDKRNGYIQSREERRIVLTDKDALPPQDTVHFYLSDGDYYVLGWADYVYKGNPVDWHYHTDVLTNIRTDISTFPSNTHHCSSAAGQEKFTIDFGYSQNGYPVLNNNVISSRIVPVMMQRPMGRYRVVATDFEDFIQTRGSLEGLTVKVVYKQYVSIGYNVMTQEPNLFITTYSFNIVPAQITYEGKEQASLFGDYLFTSYGNETNIQADFYFFDASGNEISHCQNIKIPLKRNHETVVKGFFLTREVGKGNNVAIDDNFEGEYVVGID</sequence>
<dbReference type="AlphaFoldDB" id="A0A7G1HU41"/>
<dbReference type="EMBL" id="AP023322">
    <property type="protein sequence ID" value="BCI62533.1"/>
    <property type="molecule type" value="Genomic_DNA"/>
</dbReference>
<protein>
    <recommendedName>
        <fullName evidence="1">DUF6562 domain-containing protein</fullName>
    </recommendedName>
</protein>
<dbReference type="Pfam" id="PF20200">
    <property type="entry name" value="DUF6562"/>
    <property type="match status" value="1"/>
</dbReference>
<keyword evidence="3" id="KW-1185">Reference proteome</keyword>
<evidence type="ECO:0000313" key="3">
    <source>
        <dbReference type="Proteomes" id="UP000594042"/>
    </source>
</evidence>
<accession>A0A7G1HU41</accession>
<dbReference type="InterPro" id="IPR046692">
    <property type="entry name" value="DUF6562"/>
</dbReference>
<reference evidence="3" key="1">
    <citation type="submission" date="2020-07" db="EMBL/GenBank/DDBJ databases">
        <title>Complete genome sequencing of Coprobacter sp. strain 2CBH44.</title>
        <authorList>
            <person name="Sakamoto M."/>
            <person name="Murakami T."/>
            <person name="Mori H."/>
        </authorList>
    </citation>
    <scope>NUCLEOTIDE SEQUENCE [LARGE SCALE GENOMIC DNA]</scope>
    <source>
        <strain evidence="3">2CBH44</strain>
    </source>
</reference>
<dbReference type="RefSeq" id="WP_200755622.1">
    <property type="nucleotide sequence ID" value="NZ_AP023322.1"/>
</dbReference>
<dbReference type="PROSITE" id="PS51257">
    <property type="entry name" value="PROKAR_LIPOPROTEIN"/>
    <property type="match status" value="1"/>
</dbReference>
<dbReference type="Proteomes" id="UP000594042">
    <property type="component" value="Chromosome"/>
</dbReference>
<organism evidence="2 3">
    <name type="scientific">Coprobacter secundus subsp. similis</name>
    <dbReference type="NCBI Taxonomy" id="2751153"/>
    <lineage>
        <taxon>Bacteria</taxon>
        <taxon>Pseudomonadati</taxon>
        <taxon>Bacteroidota</taxon>
        <taxon>Bacteroidia</taxon>
        <taxon>Bacteroidales</taxon>
        <taxon>Barnesiellaceae</taxon>
        <taxon>Coprobacter</taxon>
    </lineage>
</organism>
<evidence type="ECO:0000313" key="2">
    <source>
        <dbReference type="EMBL" id="BCI62533.1"/>
    </source>
</evidence>
<name>A0A7G1HU41_9BACT</name>